<sequence>MITIIKDNSGKVIVHTDLTKEELSAYNLYTINGCIQAVKKAEPAFIGSYH</sequence>
<reference evidence="1 2" key="1">
    <citation type="submission" date="2020-01" db="EMBL/GenBank/DDBJ databases">
        <title>Genomic analysis of Aminipila sp. CBA3637.</title>
        <authorList>
            <person name="Kim Y.B."/>
            <person name="Roh S.W."/>
        </authorList>
    </citation>
    <scope>NUCLEOTIDE SEQUENCE [LARGE SCALE GENOMIC DNA]</scope>
    <source>
        <strain evidence="1 2">CBA3637</strain>
    </source>
</reference>
<accession>A0A6P1MIR5</accession>
<protein>
    <submittedName>
        <fullName evidence="1">Uncharacterized protein</fullName>
    </submittedName>
</protein>
<name>A0A6P1MIR5_9FIRM</name>
<dbReference type="AlphaFoldDB" id="A0A6P1MIR5"/>
<dbReference type="Proteomes" id="UP000463883">
    <property type="component" value="Chromosome"/>
</dbReference>
<proteinExistence type="predicted"/>
<organism evidence="1 2">
    <name type="scientific">Aminipila terrae</name>
    <dbReference type="NCBI Taxonomy" id="2697030"/>
    <lineage>
        <taxon>Bacteria</taxon>
        <taxon>Bacillati</taxon>
        <taxon>Bacillota</taxon>
        <taxon>Clostridia</taxon>
        <taxon>Peptostreptococcales</taxon>
        <taxon>Anaerovoracaceae</taxon>
        <taxon>Aminipila</taxon>
    </lineage>
</organism>
<gene>
    <name evidence="1" type="ORF">Ami3637_08945</name>
</gene>
<dbReference type="RefSeq" id="WP_162362272.1">
    <property type="nucleotide sequence ID" value="NZ_CP047591.1"/>
</dbReference>
<dbReference type="EMBL" id="CP047591">
    <property type="protein sequence ID" value="QHI72504.1"/>
    <property type="molecule type" value="Genomic_DNA"/>
</dbReference>
<evidence type="ECO:0000313" key="1">
    <source>
        <dbReference type="EMBL" id="QHI72504.1"/>
    </source>
</evidence>
<evidence type="ECO:0000313" key="2">
    <source>
        <dbReference type="Proteomes" id="UP000463883"/>
    </source>
</evidence>
<dbReference type="KEGG" id="amic:Ami3637_08945"/>
<keyword evidence="2" id="KW-1185">Reference proteome</keyword>